<gene>
    <name evidence="2" type="primary">A06g508990.1_BraROA</name>
    <name evidence="2" type="ORF">IGI04_024699</name>
</gene>
<proteinExistence type="predicted"/>
<dbReference type="InterPro" id="IPR036220">
    <property type="entry name" value="UDP-Glc/GDP-Man_DH_C_sf"/>
</dbReference>
<dbReference type="EMBL" id="JADBGQ010000006">
    <property type="protein sequence ID" value="KAG5394736.1"/>
    <property type="molecule type" value="Genomic_DNA"/>
</dbReference>
<evidence type="ECO:0000313" key="2">
    <source>
        <dbReference type="EMBL" id="KAG5394736.1"/>
    </source>
</evidence>
<dbReference type="Gene3D" id="3.40.50.720">
    <property type="entry name" value="NAD(P)-binding Rossmann-like Domain"/>
    <property type="match status" value="1"/>
</dbReference>
<name>A0ABQ7M9V2_BRACM</name>
<dbReference type="InterPro" id="IPR028356">
    <property type="entry name" value="UDPglc_DH_euk"/>
</dbReference>
<sequence>MQWTAYWKRVIKINDYQKNRFVSSMFSSTVSNKKIEVLGFAFKKDTGDTRETPAIVDEQV</sequence>
<protein>
    <submittedName>
        <fullName evidence="2">Uncharacterized protein</fullName>
    </submittedName>
</protein>
<comment type="caution">
    <text evidence="2">The sequence shown here is derived from an EMBL/GenBank/DDBJ whole genome shotgun (WGS) entry which is preliminary data.</text>
</comment>
<reference evidence="2 3" key="1">
    <citation type="submission" date="2021-03" db="EMBL/GenBank/DDBJ databases">
        <authorList>
            <person name="King G.J."/>
            <person name="Bancroft I."/>
            <person name="Baten A."/>
            <person name="Bloomfield J."/>
            <person name="Borpatragohain P."/>
            <person name="He Z."/>
            <person name="Irish N."/>
            <person name="Irwin J."/>
            <person name="Liu K."/>
            <person name="Mauleon R.P."/>
            <person name="Moore J."/>
            <person name="Morris R."/>
            <person name="Ostergaard L."/>
            <person name="Wang B."/>
            <person name="Wells R."/>
        </authorList>
    </citation>
    <scope>NUCLEOTIDE SEQUENCE [LARGE SCALE GENOMIC DNA]</scope>
    <source>
        <strain evidence="2">R-o-18</strain>
        <tissue evidence="2">Leaf</tissue>
    </source>
</reference>
<dbReference type="SUPFAM" id="SSF52413">
    <property type="entry name" value="UDP-glucose/GDP-mannose dehydrogenase C-terminal domain"/>
    <property type="match status" value="1"/>
</dbReference>
<keyword evidence="3" id="KW-1185">Reference proteome</keyword>
<accession>A0ABQ7M9V2</accession>
<comment type="catalytic activity">
    <reaction evidence="1">
        <text>UDP-alpha-D-glucose + 2 NAD(+) + H2O = UDP-alpha-D-glucuronate + 2 NADH + 3 H(+)</text>
        <dbReference type="Rhea" id="RHEA:23596"/>
        <dbReference type="ChEBI" id="CHEBI:15377"/>
        <dbReference type="ChEBI" id="CHEBI:15378"/>
        <dbReference type="ChEBI" id="CHEBI:57540"/>
        <dbReference type="ChEBI" id="CHEBI:57945"/>
        <dbReference type="ChEBI" id="CHEBI:58052"/>
        <dbReference type="ChEBI" id="CHEBI:58885"/>
        <dbReference type="EC" id="1.1.1.22"/>
    </reaction>
</comment>
<dbReference type="PANTHER" id="PTHR11374">
    <property type="entry name" value="UDP-GLUCOSE DEHYDROGENASE/UDP-MANNAC DEHYDROGENASE"/>
    <property type="match status" value="1"/>
</dbReference>
<dbReference type="PANTHER" id="PTHR11374:SF3">
    <property type="entry name" value="UDP-GLUCOSE 6-DEHYDROGENASE"/>
    <property type="match status" value="1"/>
</dbReference>
<organism evidence="2 3">
    <name type="scientific">Brassica rapa subsp. trilocularis</name>
    <dbReference type="NCBI Taxonomy" id="1813537"/>
    <lineage>
        <taxon>Eukaryota</taxon>
        <taxon>Viridiplantae</taxon>
        <taxon>Streptophyta</taxon>
        <taxon>Embryophyta</taxon>
        <taxon>Tracheophyta</taxon>
        <taxon>Spermatophyta</taxon>
        <taxon>Magnoliopsida</taxon>
        <taxon>eudicotyledons</taxon>
        <taxon>Gunneridae</taxon>
        <taxon>Pentapetalae</taxon>
        <taxon>rosids</taxon>
        <taxon>malvids</taxon>
        <taxon>Brassicales</taxon>
        <taxon>Brassicaceae</taxon>
        <taxon>Brassiceae</taxon>
        <taxon>Brassica</taxon>
    </lineage>
</organism>
<evidence type="ECO:0000256" key="1">
    <source>
        <dbReference type="ARBA" id="ARBA00047473"/>
    </source>
</evidence>
<dbReference type="Proteomes" id="UP000823674">
    <property type="component" value="Chromosome A06"/>
</dbReference>
<evidence type="ECO:0000313" key="3">
    <source>
        <dbReference type="Proteomes" id="UP000823674"/>
    </source>
</evidence>